<accession>A0A9D1ENP2</accession>
<dbReference type="Gene3D" id="3.40.50.720">
    <property type="entry name" value="NAD(P)-binding Rossmann-like Domain"/>
    <property type="match status" value="1"/>
</dbReference>
<sequence length="209" mass="22605">MKVAVVCANGRVGTLVVKEALNRGLDVTAVVREDNKTAAKNVIKKDLFDLTAADLDGFDVVVDAFGAWKEEELPNHTKSLMHLCDILSGKKTRLVVVGGAGSLYVNPEHTAVVSDGPDFPPQFLPLAKAQGKALEELRKRSDVQWTFISPAGDFQADGERTGKYILAGEELTLNSRGESIISYADYAIALVDEIVSGNHIQQRISVVRA</sequence>
<dbReference type="AlphaFoldDB" id="A0A9D1ENP2"/>
<dbReference type="Pfam" id="PF13460">
    <property type="entry name" value="NAD_binding_10"/>
    <property type="match status" value="1"/>
</dbReference>
<feature type="domain" description="NAD(P)-binding" evidence="1">
    <location>
        <begin position="8"/>
        <end position="192"/>
    </location>
</feature>
<name>A0A9D1ENP2_9FIRM</name>
<dbReference type="PANTHER" id="PTHR43355:SF2">
    <property type="entry name" value="FLAVIN REDUCTASE (NADPH)"/>
    <property type="match status" value="1"/>
</dbReference>
<evidence type="ECO:0000313" key="3">
    <source>
        <dbReference type="Proteomes" id="UP000823982"/>
    </source>
</evidence>
<dbReference type="GO" id="GO:0016646">
    <property type="term" value="F:oxidoreductase activity, acting on the CH-NH group of donors, NAD or NADP as acceptor"/>
    <property type="evidence" value="ECO:0007669"/>
    <property type="project" value="TreeGrafter"/>
</dbReference>
<evidence type="ECO:0000259" key="1">
    <source>
        <dbReference type="Pfam" id="PF13460"/>
    </source>
</evidence>
<dbReference type="InterPro" id="IPR036291">
    <property type="entry name" value="NAD(P)-bd_dom_sf"/>
</dbReference>
<gene>
    <name evidence="2" type="ORF">IAD01_03775</name>
</gene>
<dbReference type="InterPro" id="IPR051606">
    <property type="entry name" value="Polyketide_Oxido-like"/>
</dbReference>
<evidence type="ECO:0000313" key="2">
    <source>
        <dbReference type="EMBL" id="HIS24504.1"/>
    </source>
</evidence>
<protein>
    <submittedName>
        <fullName evidence="2">NAD(P)-dependent oxidoreductase</fullName>
    </submittedName>
</protein>
<reference evidence="2" key="2">
    <citation type="journal article" date="2021" name="PeerJ">
        <title>Extensive microbial diversity within the chicken gut microbiome revealed by metagenomics and culture.</title>
        <authorList>
            <person name="Gilroy R."/>
            <person name="Ravi A."/>
            <person name="Getino M."/>
            <person name="Pursley I."/>
            <person name="Horton D.L."/>
            <person name="Alikhan N.F."/>
            <person name="Baker D."/>
            <person name="Gharbi K."/>
            <person name="Hall N."/>
            <person name="Watson M."/>
            <person name="Adriaenssens E.M."/>
            <person name="Foster-Nyarko E."/>
            <person name="Jarju S."/>
            <person name="Secka A."/>
            <person name="Antonio M."/>
            <person name="Oren A."/>
            <person name="Chaudhuri R.R."/>
            <person name="La Ragione R."/>
            <person name="Hildebrand F."/>
            <person name="Pallen M.J."/>
        </authorList>
    </citation>
    <scope>NUCLEOTIDE SEQUENCE</scope>
    <source>
        <strain evidence="2">CHK157-1446</strain>
    </source>
</reference>
<comment type="caution">
    <text evidence="2">The sequence shown here is derived from an EMBL/GenBank/DDBJ whole genome shotgun (WGS) entry which is preliminary data.</text>
</comment>
<dbReference type="PANTHER" id="PTHR43355">
    <property type="entry name" value="FLAVIN REDUCTASE (NADPH)"/>
    <property type="match status" value="1"/>
</dbReference>
<dbReference type="InterPro" id="IPR016040">
    <property type="entry name" value="NAD(P)-bd_dom"/>
</dbReference>
<organism evidence="2 3">
    <name type="scientific">Candidatus Faeciplasma gallinarum</name>
    <dbReference type="NCBI Taxonomy" id="2840799"/>
    <lineage>
        <taxon>Bacteria</taxon>
        <taxon>Bacillati</taxon>
        <taxon>Bacillota</taxon>
        <taxon>Clostridia</taxon>
        <taxon>Eubacteriales</taxon>
        <taxon>Oscillospiraceae</taxon>
        <taxon>Oscillospiraceae incertae sedis</taxon>
        <taxon>Candidatus Faeciplasma</taxon>
    </lineage>
</organism>
<proteinExistence type="predicted"/>
<dbReference type="Proteomes" id="UP000823982">
    <property type="component" value="Unassembled WGS sequence"/>
</dbReference>
<reference evidence="2" key="1">
    <citation type="submission" date="2020-10" db="EMBL/GenBank/DDBJ databases">
        <authorList>
            <person name="Gilroy R."/>
        </authorList>
    </citation>
    <scope>NUCLEOTIDE SEQUENCE</scope>
    <source>
        <strain evidence="2">CHK157-1446</strain>
    </source>
</reference>
<dbReference type="EMBL" id="DVIR01000034">
    <property type="protein sequence ID" value="HIS24504.1"/>
    <property type="molecule type" value="Genomic_DNA"/>
</dbReference>
<dbReference type="SUPFAM" id="SSF51735">
    <property type="entry name" value="NAD(P)-binding Rossmann-fold domains"/>
    <property type="match status" value="1"/>
</dbReference>
<dbReference type="CDD" id="cd05244">
    <property type="entry name" value="BVR-B_like_SDR_a"/>
    <property type="match status" value="1"/>
</dbReference>